<dbReference type="Gene3D" id="3.40.50.2000">
    <property type="entry name" value="Glycogen Phosphorylase B"/>
    <property type="match status" value="2"/>
</dbReference>
<dbReference type="InterPro" id="IPR028098">
    <property type="entry name" value="Glyco_trans_4-like_N"/>
</dbReference>
<dbReference type="SUPFAM" id="SSF53756">
    <property type="entry name" value="UDP-Glycosyltransferase/glycogen phosphorylase"/>
    <property type="match status" value="1"/>
</dbReference>
<reference evidence="3 4" key="1">
    <citation type="submission" date="2018-06" db="EMBL/GenBank/DDBJ databases">
        <title>Genomic Encyclopedia of Archaeal and Bacterial Type Strains, Phase II (KMG-II): from individual species to whole genera.</title>
        <authorList>
            <person name="Goeker M."/>
        </authorList>
    </citation>
    <scope>NUCLEOTIDE SEQUENCE [LARGE SCALE GENOMIC DNA]</scope>
    <source>
        <strain evidence="3 4">DSM 12408</strain>
    </source>
</reference>
<feature type="domain" description="Glycosyl transferase family 1" evidence="1">
    <location>
        <begin position="182"/>
        <end position="354"/>
    </location>
</feature>
<dbReference type="AlphaFoldDB" id="A0A327SHI7"/>
<dbReference type="RefSeq" id="WP_111625823.1">
    <property type="nucleotide sequence ID" value="NZ_QLLQ01000004.1"/>
</dbReference>
<evidence type="ECO:0000259" key="1">
    <source>
        <dbReference type="Pfam" id="PF00534"/>
    </source>
</evidence>
<organism evidence="3 4">
    <name type="scientific">Gelidibacter algens</name>
    <dbReference type="NCBI Taxonomy" id="49280"/>
    <lineage>
        <taxon>Bacteria</taxon>
        <taxon>Pseudomonadati</taxon>
        <taxon>Bacteroidota</taxon>
        <taxon>Flavobacteriia</taxon>
        <taxon>Flavobacteriales</taxon>
        <taxon>Flavobacteriaceae</taxon>
        <taxon>Gelidibacter</taxon>
    </lineage>
</organism>
<keyword evidence="4" id="KW-1185">Reference proteome</keyword>
<dbReference type="Proteomes" id="UP000248987">
    <property type="component" value="Unassembled WGS sequence"/>
</dbReference>
<evidence type="ECO:0000313" key="4">
    <source>
        <dbReference type="Proteomes" id="UP000248987"/>
    </source>
</evidence>
<accession>A0A327SHI7</accession>
<dbReference type="GO" id="GO:0016757">
    <property type="term" value="F:glycosyltransferase activity"/>
    <property type="evidence" value="ECO:0007669"/>
    <property type="project" value="InterPro"/>
</dbReference>
<evidence type="ECO:0000259" key="2">
    <source>
        <dbReference type="Pfam" id="PF13439"/>
    </source>
</evidence>
<dbReference type="CDD" id="cd03801">
    <property type="entry name" value="GT4_PimA-like"/>
    <property type="match status" value="1"/>
</dbReference>
<protein>
    <submittedName>
        <fullName evidence="3">Glycosyltransferase involved in cell wall biosynthesis</fullName>
    </submittedName>
</protein>
<dbReference type="InterPro" id="IPR001296">
    <property type="entry name" value="Glyco_trans_1"/>
</dbReference>
<comment type="caution">
    <text evidence="3">The sequence shown here is derived from an EMBL/GenBank/DDBJ whole genome shotgun (WGS) entry which is preliminary data.</text>
</comment>
<dbReference type="Pfam" id="PF00534">
    <property type="entry name" value="Glycos_transf_1"/>
    <property type="match status" value="1"/>
</dbReference>
<keyword evidence="3" id="KW-0808">Transferase</keyword>
<feature type="domain" description="Glycosyltransferase subfamily 4-like N-terminal" evidence="2">
    <location>
        <begin position="19"/>
        <end position="181"/>
    </location>
</feature>
<proteinExistence type="predicted"/>
<gene>
    <name evidence="3" type="ORF">LX77_01519</name>
</gene>
<sequence>MTIGFLTPEYPHPNFSRSGGLGTSIKNLAKGLVTHGVKVTVFVVGQQKDADFNKEGIHLVSIAKQKHFAFNWYLERKRHQRIIQKHIDKQGIKLLEAPDWTGISAFMKFNIPLIIRLNGSDGYFCHLEGRKQKWKHRFLERTALKNADAIVSVSTFTGELTKEIFGLKTVIRTIHNGIDIDEFKPLNLNINQGQLLYFGTIIRKKGVLELAQIFNRVVVKLPQCSLLLIGKDVVDIFKNTSSLSLFEELLTPEAKKRLTYLEEVPYGEIKNYIAKAEVVLLPSFAEAFPMTWLETLAMEKPLISSNIGWANELMLNGVTGYTIDPKDHKLFSEKVIELLENRTLAKSFGKSGRQHVIENFSKNSVVLKSIEFYKSKISVDDKI</sequence>
<name>A0A327SHI7_9FLAO</name>
<dbReference type="EMBL" id="QLLQ01000004">
    <property type="protein sequence ID" value="RAJ25217.1"/>
    <property type="molecule type" value="Genomic_DNA"/>
</dbReference>
<dbReference type="PANTHER" id="PTHR12526:SF638">
    <property type="entry name" value="SPORE COAT PROTEIN SA"/>
    <property type="match status" value="1"/>
</dbReference>
<evidence type="ECO:0000313" key="3">
    <source>
        <dbReference type="EMBL" id="RAJ25217.1"/>
    </source>
</evidence>
<dbReference type="Pfam" id="PF13439">
    <property type="entry name" value="Glyco_transf_4"/>
    <property type="match status" value="1"/>
</dbReference>
<dbReference type="PANTHER" id="PTHR12526">
    <property type="entry name" value="GLYCOSYLTRANSFERASE"/>
    <property type="match status" value="1"/>
</dbReference>